<evidence type="ECO:0000256" key="1">
    <source>
        <dbReference type="ARBA" id="ARBA00004651"/>
    </source>
</evidence>
<evidence type="ECO:0000259" key="7">
    <source>
        <dbReference type="Pfam" id="PF02687"/>
    </source>
</evidence>
<feature type="transmembrane region" description="Helical" evidence="6">
    <location>
        <begin position="406"/>
        <end position="426"/>
    </location>
</feature>
<dbReference type="PANTHER" id="PTHR30572">
    <property type="entry name" value="MEMBRANE COMPONENT OF TRANSPORTER-RELATED"/>
    <property type="match status" value="1"/>
</dbReference>
<evidence type="ECO:0000256" key="4">
    <source>
        <dbReference type="ARBA" id="ARBA00022989"/>
    </source>
</evidence>
<gene>
    <name evidence="9" type="ORF">ACFOEE_08240</name>
</gene>
<comment type="subcellular location">
    <subcellularLocation>
        <location evidence="1">Cell membrane</location>
        <topology evidence="1">Multi-pass membrane protein</topology>
    </subcellularLocation>
</comment>
<dbReference type="EMBL" id="JBHRSD010000014">
    <property type="protein sequence ID" value="MFC3032504.1"/>
    <property type="molecule type" value="Genomic_DNA"/>
</dbReference>
<feature type="domain" description="ABC3 transporter permease C-terminal" evidence="7">
    <location>
        <begin position="320"/>
        <end position="436"/>
    </location>
</feature>
<evidence type="ECO:0000259" key="8">
    <source>
        <dbReference type="Pfam" id="PF12704"/>
    </source>
</evidence>
<proteinExistence type="predicted"/>
<dbReference type="RefSeq" id="WP_377123079.1">
    <property type="nucleotide sequence ID" value="NZ_JBHRSD010000014.1"/>
</dbReference>
<evidence type="ECO:0000256" key="5">
    <source>
        <dbReference type="ARBA" id="ARBA00023136"/>
    </source>
</evidence>
<dbReference type="Pfam" id="PF12704">
    <property type="entry name" value="MacB_PCD"/>
    <property type="match status" value="1"/>
</dbReference>
<keyword evidence="2" id="KW-1003">Cell membrane</keyword>
<evidence type="ECO:0000256" key="2">
    <source>
        <dbReference type="ARBA" id="ARBA00022475"/>
    </source>
</evidence>
<protein>
    <submittedName>
        <fullName evidence="9">ABC transporter permease</fullName>
    </submittedName>
</protein>
<dbReference type="InterPro" id="IPR050250">
    <property type="entry name" value="Macrolide_Exporter_MacB"/>
</dbReference>
<keyword evidence="4 6" id="KW-1133">Transmembrane helix</keyword>
<feature type="transmembrane region" description="Helical" evidence="6">
    <location>
        <begin position="361"/>
        <end position="386"/>
    </location>
</feature>
<reference evidence="10" key="1">
    <citation type="journal article" date="2019" name="Int. J. Syst. Evol. Microbiol.">
        <title>The Global Catalogue of Microorganisms (GCM) 10K type strain sequencing project: providing services to taxonomists for standard genome sequencing and annotation.</title>
        <authorList>
            <consortium name="The Broad Institute Genomics Platform"/>
            <consortium name="The Broad Institute Genome Sequencing Center for Infectious Disease"/>
            <person name="Wu L."/>
            <person name="Ma J."/>
        </authorList>
    </citation>
    <scope>NUCLEOTIDE SEQUENCE [LARGE SCALE GENOMIC DNA]</scope>
    <source>
        <strain evidence="10">KCTC 42730</strain>
    </source>
</reference>
<name>A0ABV7CIL6_9GAMM</name>
<sequence>MFAYYLKVAWLSIRTTPLLSILIVLTIAVGIAAAMTTYTVNYMMSKDPLPGLGDRTFIVQLNSWGPEKPFAYDGDEERVTRFLTFQDAHNLLAAKQAKYQTAIGGSKDLVYAAKQSESQAQSKEFLTVTVDFFTMFKSPFLYGMPWSSEDDAKGADVVVISKRFNDELFDGKNSLGENIMIGERLYRIVGVLDTWPLLPKFYGSSYEAFQHTRDVFIPFYNQINNEILAKNEIAYRCWKSPDDESVKAFFSSECTWIYFWVQLESAEDKQRYMDFIYNYANEQRKTGRFQREGYHKLRDIQDYLTYEEVVSKDSKIGVWLAFLFLFVCLLNCMSLMTAKFHAKAAEIGLRRAIGASKQDLFIQYSCEMLLLGGLAALCGLLLSFIGLHVTKEAYSYLDAELMQMNATLIAMTVLLTISATLLFGLLPIRKAINIQPASQLKSL</sequence>
<evidence type="ECO:0000313" key="10">
    <source>
        <dbReference type="Proteomes" id="UP001595453"/>
    </source>
</evidence>
<comment type="caution">
    <text evidence="9">The sequence shown here is derived from an EMBL/GenBank/DDBJ whole genome shotgun (WGS) entry which is preliminary data.</text>
</comment>
<dbReference type="Proteomes" id="UP001595453">
    <property type="component" value="Unassembled WGS sequence"/>
</dbReference>
<keyword evidence="5 6" id="KW-0472">Membrane</keyword>
<organism evidence="9 10">
    <name type="scientific">Pseudoalteromonas fenneropenaei</name>
    <dbReference type="NCBI Taxonomy" id="1737459"/>
    <lineage>
        <taxon>Bacteria</taxon>
        <taxon>Pseudomonadati</taxon>
        <taxon>Pseudomonadota</taxon>
        <taxon>Gammaproteobacteria</taxon>
        <taxon>Alteromonadales</taxon>
        <taxon>Pseudoalteromonadaceae</taxon>
        <taxon>Pseudoalteromonas</taxon>
    </lineage>
</organism>
<evidence type="ECO:0000313" key="9">
    <source>
        <dbReference type="EMBL" id="MFC3032504.1"/>
    </source>
</evidence>
<keyword evidence="10" id="KW-1185">Reference proteome</keyword>
<accession>A0ABV7CIL6</accession>
<evidence type="ECO:0000256" key="6">
    <source>
        <dbReference type="SAM" id="Phobius"/>
    </source>
</evidence>
<keyword evidence="3 6" id="KW-0812">Transmembrane</keyword>
<dbReference type="InterPro" id="IPR025857">
    <property type="entry name" value="MacB_PCD"/>
</dbReference>
<feature type="domain" description="MacB-like periplasmic core" evidence="8">
    <location>
        <begin position="20"/>
        <end position="268"/>
    </location>
</feature>
<feature type="transmembrane region" description="Helical" evidence="6">
    <location>
        <begin position="316"/>
        <end position="340"/>
    </location>
</feature>
<dbReference type="Pfam" id="PF02687">
    <property type="entry name" value="FtsX"/>
    <property type="match status" value="1"/>
</dbReference>
<dbReference type="InterPro" id="IPR003838">
    <property type="entry name" value="ABC3_permease_C"/>
</dbReference>
<dbReference type="PANTHER" id="PTHR30572:SF18">
    <property type="entry name" value="ABC-TYPE MACROLIDE FAMILY EXPORT SYSTEM PERMEASE COMPONENT 2"/>
    <property type="match status" value="1"/>
</dbReference>
<evidence type="ECO:0000256" key="3">
    <source>
        <dbReference type="ARBA" id="ARBA00022692"/>
    </source>
</evidence>